<evidence type="ECO:0000313" key="3">
    <source>
        <dbReference type="Proteomes" id="UP001230268"/>
    </source>
</evidence>
<proteinExistence type="predicted"/>
<feature type="compositionally biased region" description="Basic and acidic residues" evidence="1">
    <location>
        <begin position="631"/>
        <end position="644"/>
    </location>
</feature>
<reference evidence="2" key="1">
    <citation type="submission" date="2023-08" db="EMBL/GenBank/DDBJ databases">
        <title>Draft sequence of the Babesia gibsoni genome.</title>
        <authorList>
            <person name="Yamagishi J.Y."/>
            <person name="Xuan X.X."/>
        </authorList>
    </citation>
    <scope>NUCLEOTIDE SEQUENCE</scope>
    <source>
        <strain evidence="2">Azabu</strain>
    </source>
</reference>
<name>A0AAD8LPI8_BABGI</name>
<protein>
    <submittedName>
        <fullName evidence="2">Uncharacterized protein</fullName>
    </submittedName>
</protein>
<dbReference type="AlphaFoldDB" id="A0AAD8LPI8"/>
<feature type="compositionally biased region" description="Basic and acidic residues" evidence="1">
    <location>
        <begin position="242"/>
        <end position="266"/>
    </location>
</feature>
<keyword evidence="3" id="KW-1185">Reference proteome</keyword>
<gene>
    <name evidence="2" type="ORF">BgAZ_303540</name>
</gene>
<dbReference type="InterPro" id="IPR036322">
    <property type="entry name" value="WD40_repeat_dom_sf"/>
</dbReference>
<organism evidence="2 3">
    <name type="scientific">Babesia gibsoni</name>
    <dbReference type="NCBI Taxonomy" id="33632"/>
    <lineage>
        <taxon>Eukaryota</taxon>
        <taxon>Sar</taxon>
        <taxon>Alveolata</taxon>
        <taxon>Apicomplexa</taxon>
        <taxon>Aconoidasida</taxon>
        <taxon>Piroplasmida</taxon>
        <taxon>Babesiidae</taxon>
        <taxon>Babesia</taxon>
    </lineage>
</organism>
<feature type="region of interest" description="Disordered" evidence="1">
    <location>
        <begin position="216"/>
        <end position="266"/>
    </location>
</feature>
<comment type="caution">
    <text evidence="2">The sequence shown here is derived from an EMBL/GenBank/DDBJ whole genome shotgun (WGS) entry which is preliminary data.</text>
</comment>
<accession>A0AAD8LPI8</accession>
<dbReference type="EMBL" id="JAVEPI010000003">
    <property type="protein sequence ID" value="KAK1442836.1"/>
    <property type="molecule type" value="Genomic_DNA"/>
</dbReference>
<evidence type="ECO:0000256" key="1">
    <source>
        <dbReference type="SAM" id="MobiDB-lite"/>
    </source>
</evidence>
<dbReference type="SUPFAM" id="SSF50978">
    <property type="entry name" value="WD40 repeat-like"/>
    <property type="match status" value="1"/>
</dbReference>
<dbReference type="Proteomes" id="UP001230268">
    <property type="component" value="Unassembled WGS sequence"/>
</dbReference>
<feature type="compositionally biased region" description="Basic residues" evidence="1">
    <location>
        <begin position="607"/>
        <end position="619"/>
    </location>
</feature>
<evidence type="ECO:0000313" key="2">
    <source>
        <dbReference type="EMBL" id="KAK1442836.1"/>
    </source>
</evidence>
<sequence>MPTWSIPWTDSYYRRLLLDDIAKNPQPSDAEIVKDRFIRYILEPDPLSTCVSYAPPASTNTYEQNGKEGNAENKLSSSSNITASILHVGSGSLTGRIGAFYGSSGICNTGIYCMPYEASLYLNTNYTRKTKRGLPTTGFYKLLQWEIVNSLETLYPFGEKHTLVIKPAGAANGGIEAIKVDINGKGDDIELTSDVCFKLYPSCLFYQTATRPSAQLTEADDDTDSSSDTSALESADETTSDSDYHKNVRNRPRESNEYHKRQAGREHGKAYNIEDGYFEPYLLLEESDPNKYISNRRYTKHRFFSTRDSQILEIKTSGRLLYARSINGIYIGSYALKNDNWEMETINNQHYEHRSGIYYMQPNPFIPAECAMLTNNTVMLYDATQAKERRYISFNEVQERSGKAEDIVQTMTFGINMNHMVLGGNKLYTMDLRSNKVDELLTKHDKVVKVTSTLWTERLYDTGSISNNSLAGSNCAFYNYWKSSKPTFWGAFTAMTVHPVHRHIMACIYGANNCIFIWDLRLPAKPILEIPLPSSEYLGARFRHLQWSMPYSDDGSSTLIAFCWRHRYPVSCKFTINRTITRFKKEVLETNWREVNTFSKGYNTAKSRQRSKDRSKKSKDRNTSVDISVDDESHPDGDSMHEGDSTASTNNGKKLIHQFHSGEVFEDDLDIRVVHTKHIPMMCLTPEEVAEKVQSEGPLIESQEDYAQMPFKVTQDRASYGIFHGYCGVCLIEKGERRICCVCTMSGSIFAMDLECQRQINCKIGKTDKAGCSKRTNAMFNYIKDPKGTLELPREFITDNVRRIRVECITPEKSPQPKIFTVGVTSEFAECQESFPLPLSSAEGTFDSKGLLQWLMTRPTKHEGIVEKRDIMSLKEFEDHIGPREHLEEIATNIWDCSSLKIDYEYDATNVNNKFLEPTPSCNCFRMNKCDDQLKVLASCLKAVKIHDDNTVTIELPEDIKAGTTSKPKEVTMEEYICRGASEGVEVDSPMNINMAGPLQYRDIVNRLLFHSPVLPKIKGDNTPNMQSDMQDEGMHKQYCGVGNLIAVKLQERQPEQTNERLKNLLDTWKTSAESAEGGVGNGIARFHKPQNQIEALRKIQTERDHLVKQLLSQTND</sequence>
<feature type="region of interest" description="Disordered" evidence="1">
    <location>
        <begin position="603"/>
        <end position="652"/>
    </location>
</feature>